<dbReference type="PROSITE" id="PS50977">
    <property type="entry name" value="HTH_TETR_2"/>
    <property type="match status" value="1"/>
</dbReference>
<keyword evidence="1" id="KW-0805">Transcription regulation</keyword>
<dbReference type="GO" id="GO:0003677">
    <property type="term" value="F:DNA binding"/>
    <property type="evidence" value="ECO:0007669"/>
    <property type="project" value="UniProtKB-UniRule"/>
</dbReference>
<dbReference type="InterPro" id="IPR001647">
    <property type="entry name" value="HTH_TetR"/>
</dbReference>
<dbReference type="EMBL" id="JACHCE010000008">
    <property type="protein sequence ID" value="MBB5638324.1"/>
    <property type="molecule type" value="Genomic_DNA"/>
</dbReference>
<protein>
    <submittedName>
        <fullName evidence="6">AcrR family transcriptional regulator</fullName>
    </submittedName>
</protein>
<dbReference type="PANTHER" id="PTHR47506:SF3">
    <property type="entry name" value="HTH-TYPE TRANSCRIPTIONAL REGULATOR LMRA"/>
    <property type="match status" value="1"/>
</dbReference>
<dbReference type="Pfam" id="PF00440">
    <property type="entry name" value="TetR_N"/>
    <property type="match status" value="1"/>
</dbReference>
<comment type="caution">
    <text evidence="6">The sequence shown here is derived from an EMBL/GenBank/DDBJ whole genome shotgun (WGS) entry which is preliminary data.</text>
</comment>
<dbReference type="Proteomes" id="UP000537204">
    <property type="component" value="Unassembled WGS sequence"/>
</dbReference>
<evidence type="ECO:0000256" key="4">
    <source>
        <dbReference type="PROSITE-ProRule" id="PRU00335"/>
    </source>
</evidence>
<proteinExistence type="predicted"/>
<evidence type="ECO:0000313" key="6">
    <source>
        <dbReference type="EMBL" id="MBB5638324.1"/>
    </source>
</evidence>
<sequence>MVRTKSEITKQFIIHQTAQVFNTKGVAATTISDIMEATKMGKGSLYTHFESKEHLAYSVVDYNLNDFFVKMGTVTNLKYSAKEKLYAFLDFLHDPVNHPIKGGCPMLNFGTEADDTNPVIREKVQIAIKEAQLGIAAILKKGIIDGEFQKDWDVDEYALKIFAMLEGGVLMSRVYQDSMNMNVLIKIIKREVEERTV</sequence>
<evidence type="ECO:0000259" key="5">
    <source>
        <dbReference type="PROSITE" id="PS50977"/>
    </source>
</evidence>
<evidence type="ECO:0000256" key="3">
    <source>
        <dbReference type="ARBA" id="ARBA00023163"/>
    </source>
</evidence>
<dbReference type="SUPFAM" id="SSF46689">
    <property type="entry name" value="Homeodomain-like"/>
    <property type="match status" value="1"/>
</dbReference>
<dbReference type="InterPro" id="IPR036271">
    <property type="entry name" value="Tet_transcr_reg_TetR-rel_C_sf"/>
</dbReference>
<dbReference type="RefSeq" id="WP_183884162.1">
    <property type="nucleotide sequence ID" value="NZ_JACHCE010000008.1"/>
</dbReference>
<dbReference type="PRINTS" id="PR00455">
    <property type="entry name" value="HTHTETR"/>
</dbReference>
<evidence type="ECO:0000313" key="7">
    <source>
        <dbReference type="Proteomes" id="UP000537204"/>
    </source>
</evidence>
<keyword evidence="2 4" id="KW-0238">DNA-binding</keyword>
<dbReference type="Pfam" id="PF16925">
    <property type="entry name" value="TetR_C_13"/>
    <property type="match status" value="1"/>
</dbReference>
<feature type="DNA-binding region" description="H-T-H motif" evidence="4">
    <location>
        <begin position="30"/>
        <end position="49"/>
    </location>
</feature>
<reference evidence="6 7" key="1">
    <citation type="submission" date="2020-08" db="EMBL/GenBank/DDBJ databases">
        <title>Genomic Encyclopedia of Type Strains, Phase IV (KMG-V): Genome sequencing to study the core and pangenomes of soil and plant-associated prokaryotes.</title>
        <authorList>
            <person name="Whitman W."/>
        </authorList>
    </citation>
    <scope>NUCLEOTIDE SEQUENCE [LARGE SCALE GENOMIC DNA]</scope>
    <source>
        <strain evidence="6 7">S3M1</strain>
    </source>
</reference>
<dbReference type="InterPro" id="IPR011075">
    <property type="entry name" value="TetR_C"/>
</dbReference>
<feature type="domain" description="HTH tetR-type" evidence="5">
    <location>
        <begin position="7"/>
        <end position="67"/>
    </location>
</feature>
<keyword evidence="3" id="KW-0804">Transcription</keyword>
<dbReference type="PANTHER" id="PTHR47506">
    <property type="entry name" value="TRANSCRIPTIONAL REGULATORY PROTEIN"/>
    <property type="match status" value="1"/>
</dbReference>
<dbReference type="SUPFAM" id="SSF48498">
    <property type="entry name" value="Tetracyclin repressor-like, C-terminal domain"/>
    <property type="match status" value="1"/>
</dbReference>
<dbReference type="Gene3D" id="1.10.357.10">
    <property type="entry name" value="Tetracycline Repressor, domain 2"/>
    <property type="match status" value="1"/>
</dbReference>
<name>A0A7W8ZQG5_9SPHI</name>
<gene>
    <name evidence="6" type="ORF">HDE68_004253</name>
</gene>
<accession>A0A7W8ZQG5</accession>
<dbReference type="InterPro" id="IPR009057">
    <property type="entry name" value="Homeodomain-like_sf"/>
</dbReference>
<dbReference type="AlphaFoldDB" id="A0A7W8ZQG5"/>
<evidence type="ECO:0000256" key="1">
    <source>
        <dbReference type="ARBA" id="ARBA00023015"/>
    </source>
</evidence>
<evidence type="ECO:0000256" key="2">
    <source>
        <dbReference type="ARBA" id="ARBA00023125"/>
    </source>
</evidence>
<organism evidence="6 7">
    <name type="scientific">Pedobacter cryoconitis</name>
    <dbReference type="NCBI Taxonomy" id="188932"/>
    <lineage>
        <taxon>Bacteria</taxon>
        <taxon>Pseudomonadati</taxon>
        <taxon>Bacteroidota</taxon>
        <taxon>Sphingobacteriia</taxon>
        <taxon>Sphingobacteriales</taxon>
        <taxon>Sphingobacteriaceae</taxon>
        <taxon>Pedobacter</taxon>
    </lineage>
</organism>